<protein>
    <submittedName>
        <fullName evidence="2">Uncharacterized protein</fullName>
    </submittedName>
</protein>
<name>A0A1M5MZK0_9RHOB</name>
<proteinExistence type="predicted"/>
<dbReference type="STRING" id="1508389.SAMN05444003_1110"/>
<reference evidence="2 3" key="1">
    <citation type="submission" date="2016-11" db="EMBL/GenBank/DDBJ databases">
        <authorList>
            <person name="Jaros S."/>
            <person name="Januszkiewicz K."/>
            <person name="Wedrychowicz H."/>
        </authorList>
    </citation>
    <scope>NUCLEOTIDE SEQUENCE [LARGE SCALE GENOMIC DNA]</scope>
    <source>
        <strain evidence="2 3">DSM 28715</strain>
    </source>
</reference>
<evidence type="ECO:0000256" key="1">
    <source>
        <dbReference type="SAM" id="SignalP"/>
    </source>
</evidence>
<accession>A0A1M5MZK0</accession>
<sequence length="131" mass="14539">MAKLTMRILISLLLFATTAAAQSPMTAEEFDAYVTGKVLTFGSPGNPNYGVEHYLPQRRVLWSAFNGECIEGRWYEADQNICFAYEGTDEHHCWTVFKTPDGIQATNADSGQIIFEANEDPSALVCGNFFS</sequence>
<keyword evidence="1" id="KW-0732">Signal</keyword>
<dbReference type="AlphaFoldDB" id="A0A1M5MZK0"/>
<dbReference type="RefSeq" id="WP_242648995.1">
    <property type="nucleotide sequence ID" value="NZ_FQXB01000001.1"/>
</dbReference>
<keyword evidence="3" id="KW-1185">Reference proteome</keyword>
<feature type="chain" id="PRO_5012454722" evidence="1">
    <location>
        <begin position="22"/>
        <end position="131"/>
    </location>
</feature>
<gene>
    <name evidence="2" type="ORF">SAMN05444003_1110</name>
</gene>
<evidence type="ECO:0000313" key="3">
    <source>
        <dbReference type="Proteomes" id="UP000184074"/>
    </source>
</evidence>
<dbReference type="EMBL" id="FQXB01000001">
    <property type="protein sequence ID" value="SHG82701.1"/>
    <property type="molecule type" value="Genomic_DNA"/>
</dbReference>
<dbReference type="Proteomes" id="UP000184074">
    <property type="component" value="Unassembled WGS sequence"/>
</dbReference>
<feature type="signal peptide" evidence="1">
    <location>
        <begin position="1"/>
        <end position="21"/>
    </location>
</feature>
<evidence type="ECO:0000313" key="2">
    <source>
        <dbReference type="EMBL" id="SHG82701.1"/>
    </source>
</evidence>
<organism evidence="2 3">
    <name type="scientific">Cognatiyoonia sediminum</name>
    <dbReference type="NCBI Taxonomy" id="1508389"/>
    <lineage>
        <taxon>Bacteria</taxon>
        <taxon>Pseudomonadati</taxon>
        <taxon>Pseudomonadota</taxon>
        <taxon>Alphaproteobacteria</taxon>
        <taxon>Rhodobacterales</taxon>
        <taxon>Paracoccaceae</taxon>
        <taxon>Cognatiyoonia</taxon>
    </lineage>
</organism>